<protein>
    <submittedName>
        <fullName evidence="1">Uncharacterized protein</fullName>
    </submittedName>
</protein>
<dbReference type="EMBL" id="BARW01014736">
    <property type="protein sequence ID" value="GAI79355.1"/>
    <property type="molecule type" value="Genomic_DNA"/>
</dbReference>
<organism evidence="1">
    <name type="scientific">marine sediment metagenome</name>
    <dbReference type="NCBI Taxonomy" id="412755"/>
    <lineage>
        <taxon>unclassified sequences</taxon>
        <taxon>metagenomes</taxon>
        <taxon>ecological metagenomes</taxon>
    </lineage>
</organism>
<name>X1SVH5_9ZZZZ</name>
<proteinExistence type="predicted"/>
<feature type="non-terminal residue" evidence="1">
    <location>
        <position position="296"/>
    </location>
</feature>
<feature type="non-terminal residue" evidence="1">
    <location>
        <position position="1"/>
    </location>
</feature>
<gene>
    <name evidence="1" type="ORF">S12H4_26042</name>
</gene>
<reference evidence="1" key="1">
    <citation type="journal article" date="2014" name="Front. Microbiol.">
        <title>High frequency of phylogenetically diverse reductive dehalogenase-homologous genes in deep subseafloor sedimentary metagenomes.</title>
        <authorList>
            <person name="Kawai M."/>
            <person name="Futagami T."/>
            <person name="Toyoda A."/>
            <person name="Takaki Y."/>
            <person name="Nishi S."/>
            <person name="Hori S."/>
            <person name="Arai W."/>
            <person name="Tsubouchi T."/>
            <person name="Morono Y."/>
            <person name="Uchiyama I."/>
            <person name="Ito T."/>
            <person name="Fujiyama A."/>
            <person name="Inagaki F."/>
            <person name="Takami H."/>
        </authorList>
    </citation>
    <scope>NUCLEOTIDE SEQUENCE</scope>
    <source>
        <strain evidence="1">Expedition CK06-06</strain>
    </source>
</reference>
<sequence length="296" mass="31720">NYVQKFVKVVGSGALPSIPSVGVDYTKEVTDGLTTTFAVLDALDNGYDYIFICTPVPANRLTWAFVAGHENATGSVGTLSYMNNASTWTDTEETDGTAASGATLGQAGSMTWTSSATEVPSYMFGVSGFWYRWAPGTTLDGEVEVTSLTYGSGFQNMHNVWCGIPEYAIETKFFDYSSTIYQTGNLPRTLPTTVTEAEVGVTLYSTDAITINGMAATNDKLYFNSPYPISAFYVDPGDSCNTTASTTINKVYHGTGADFTEIASITDETAGISHSGWVTLNKTAAERIAAQPMQFL</sequence>
<accession>X1SVH5</accession>
<evidence type="ECO:0000313" key="1">
    <source>
        <dbReference type="EMBL" id="GAI79355.1"/>
    </source>
</evidence>
<comment type="caution">
    <text evidence="1">The sequence shown here is derived from an EMBL/GenBank/DDBJ whole genome shotgun (WGS) entry which is preliminary data.</text>
</comment>
<dbReference type="AlphaFoldDB" id="X1SVH5"/>